<evidence type="ECO:0000256" key="5">
    <source>
        <dbReference type="ARBA" id="ARBA00022777"/>
    </source>
</evidence>
<dbReference type="InterPro" id="IPR005467">
    <property type="entry name" value="His_kinase_dom"/>
</dbReference>
<sequence>MEPHAAACSKQLEQLKKDFEEFAYIVSHDMKAPVRAIVNLSQWIEEDLGDHLPPDVKHNMDLLRNRAFRLERMIEALLQYSRVSRYDLETGPTDLLELLLALKAELPPHVQVDVPAELPVLLTYKAKLRQVLSQLLQNASFFTQKDRPKIIVRVQEQAEFLLFEVTDNGDGIPAEALSKVFTLFYTVCPKDKVDTVGAGLAISKKTVQFAGGTIEALANEPEGTTIRFTWPKGPLTNT</sequence>
<keyword evidence="8" id="KW-1185">Reference proteome</keyword>
<gene>
    <name evidence="7" type="ORF">SAMN06296052_104245</name>
</gene>
<evidence type="ECO:0000313" key="7">
    <source>
        <dbReference type="EMBL" id="SNS31879.1"/>
    </source>
</evidence>
<keyword evidence="3" id="KW-0597">Phosphoprotein</keyword>
<dbReference type="RefSeq" id="WP_181193728.1">
    <property type="nucleotide sequence ID" value="NZ_PVZE01000004.1"/>
</dbReference>
<dbReference type="PROSITE" id="PS50109">
    <property type="entry name" value="HIS_KIN"/>
    <property type="match status" value="1"/>
</dbReference>
<dbReference type="Gene3D" id="3.30.565.10">
    <property type="entry name" value="Histidine kinase-like ATPase, C-terminal domain"/>
    <property type="match status" value="1"/>
</dbReference>
<dbReference type="Gene3D" id="1.10.287.130">
    <property type="match status" value="1"/>
</dbReference>
<dbReference type="EMBL" id="FZOQ01000004">
    <property type="protein sequence ID" value="SNS31879.1"/>
    <property type="molecule type" value="Genomic_DNA"/>
</dbReference>
<dbReference type="PANTHER" id="PTHR42878:SF15">
    <property type="entry name" value="BACTERIOPHYTOCHROME"/>
    <property type="match status" value="1"/>
</dbReference>
<dbReference type="InterPro" id="IPR004358">
    <property type="entry name" value="Sig_transdc_His_kin-like_C"/>
</dbReference>
<reference evidence="8" key="1">
    <citation type="submission" date="2017-06" db="EMBL/GenBank/DDBJ databases">
        <authorList>
            <person name="Varghese N."/>
            <person name="Submissions S."/>
        </authorList>
    </citation>
    <scope>NUCLEOTIDE SEQUENCE [LARGE SCALE GENOMIC DNA]</scope>
    <source>
        <strain evidence="8">NKM1</strain>
    </source>
</reference>
<keyword evidence="5 7" id="KW-0418">Kinase</keyword>
<dbReference type="EC" id="2.7.13.3" evidence="2"/>
<dbReference type="AlphaFoldDB" id="A0A239DHX8"/>
<evidence type="ECO:0000313" key="8">
    <source>
        <dbReference type="Proteomes" id="UP000198432"/>
    </source>
</evidence>
<dbReference type="PANTHER" id="PTHR42878">
    <property type="entry name" value="TWO-COMPONENT HISTIDINE KINASE"/>
    <property type="match status" value="1"/>
</dbReference>
<comment type="catalytic activity">
    <reaction evidence="1">
        <text>ATP + protein L-histidine = ADP + protein N-phospho-L-histidine.</text>
        <dbReference type="EC" id="2.7.13.3"/>
    </reaction>
</comment>
<keyword evidence="4" id="KW-0808">Transferase</keyword>
<dbReference type="InterPro" id="IPR003661">
    <property type="entry name" value="HisK_dim/P_dom"/>
</dbReference>
<feature type="domain" description="Histidine kinase" evidence="6">
    <location>
        <begin position="25"/>
        <end position="234"/>
    </location>
</feature>
<dbReference type="Pfam" id="PF00512">
    <property type="entry name" value="HisKA"/>
    <property type="match status" value="1"/>
</dbReference>
<dbReference type="InterPro" id="IPR003594">
    <property type="entry name" value="HATPase_dom"/>
</dbReference>
<evidence type="ECO:0000256" key="3">
    <source>
        <dbReference type="ARBA" id="ARBA00022553"/>
    </source>
</evidence>
<proteinExistence type="predicted"/>
<dbReference type="GO" id="GO:0007234">
    <property type="term" value="P:osmosensory signaling via phosphorelay pathway"/>
    <property type="evidence" value="ECO:0007669"/>
    <property type="project" value="TreeGrafter"/>
</dbReference>
<dbReference type="GO" id="GO:0030295">
    <property type="term" value="F:protein kinase activator activity"/>
    <property type="evidence" value="ECO:0007669"/>
    <property type="project" value="TreeGrafter"/>
</dbReference>
<evidence type="ECO:0000259" key="6">
    <source>
        <dbReference type="PROSITE" id="PS50109"/>
    </source>
</evidence>
<organism evidence="7 8">
    <name type="scientific">Pontibacter ummariensis</name>
    <dbReference type="NCBI Taxonomy" id="1610492"/>
    <lineage>
        <taxon>Bacteria</taxon>
        <taxon>Pseudomonadati</taxon>
        <taxon>Bacteroidota</taxon>
        <taxon>Cytophagia</taxon>
        <taxon>Cytophagales</taxon>
        <taxon>Hymenobacteraceae</taxon>
        <taxon>Pontibacter</taxon>
    </lineage>
</organism>
<evidence type="ECO:0000256" key="4">
    <source>
        <dbReference type="ARBA" id="ARBA00022679"/>
    </source>
</evidence>
<dbReference type="SMART" id="SM00387">
    <property type="entry name" value="HATPase_c"/>
    <property type="match status" value="1"/>
</dbReference>
<dbReference type="CDD" id="cd00075">
    <property type="entry name" value="HATPase"/>
    <property type="match status" value="1"/>
</dbReference>
<accession>A0A239DHX8</accession>
<dbReference type="InterPro" id="IPR036097">
    <property type="entry name" value="HisK_dim/P_sf"/>
</dbReference>
<dbReference type="Pfam" id="PF02518">
    <property type="entry name" value="HATPase_c"/>
    <property type="match status" value="1"/>
</dbReference>
<evidence type="ECO:0000256" key="2">
    <source>
        <dbReference type="ARBA" id="ARBA00012438"/>
    </source>
</evidence>
<dbReference type="InterPro" id="IPR036890">
    <property type="entry name" value="HATPase_C_sf"/>
</dbReference>
<dbReference type="SUPFAM" id="SSF55874">
    <property type="entry name" value="ATPase domain of HSP90 chaperone/DNA topoisomerase II/histidine kinase"/>
    <property type="match status" value="1"/>
</dbReference>
<protein>
    <recommendedName>
        <fullName evidence="2">histidine kinase</fullName>
        <ecNumber evidence="2">2.7.13.3</ecNumber>
    </recommendedName>
</protein>
<dbReference type="GO" id="GO:0000155">
    <property type="term" value="F:phosphorelay sensor kinase activity"/>
    <property type="evidence" value="ECO:0007669"/>
    <property type="project" value="InterPro"/>
</dbReference>
<dbReference type="Proteomes" id="UP000198432">
    <property type="component" value="Unassembled WGS sequence"/>
</dbReference>
<dbReference type="PRINTS" id="PR00344">
    <property type="entry name" value="BCTRLSENSOR"/>
</dbReference>
<dbReference type="SUPFAM" id="SSF47384">
    <property type="entry name" value="Homodimeric domain of signal transducing histidine kinase"/>
    <property type="match status" value="1"/>
</dbReference>
<evidence type="ECO:0000256" key="1">
    <source>
        <dbReference type="ARBA" id="ARBA00000085"/>
    </source>
</evidence>
<name>A0A239DHX8_9BACT</name>
<dbReference type="SMART" id="SM00388">
    <property type="entry name" value="HisKA"/>
    <property type="match status" value="1"/>
</dbReference>
<dbReference type="InterPro" id="IPR050351">
    <property type="entry name" value="BphY/WalK/GraS-like"/>
</dbReference>
<dbReference type="GO" id="GO:0000156">
    <property type="term" value="F:phosphorelay response regulator activity"/>
    <property type="evidence" value="ECO:0007669"/>
    <property type="project" value="TreeGrafter"/>
</dbReference>
<dbReference type="CDD" id="cd00082">
    <property type="entry name" value="HisKA"/>
    <property type="match status" value="1"/>
</dbReference>